<feature type="domain" description="RNA polymerase sigma factor 70 region 4 type 2" evidence="7">
    <location>
        <begin position="118"/>
        <end position="170"/>
    </location>
</feature>
<dbReference type="AlphaFoldDB" id="A0A7M4D8P7"/>
<evidence type="ECO:0000256" key="4">
    <source>
        <dbReference type="ARBA" id="ARBA00023163"/>
    </source>
</evidence>
<reference evidence="8 11" key="2">
    <citation type="submission" date="2019-12" db="EMBL/GenBank/DDBJ databases">
        <title>Draft genome sequence of Labilibaculum sp. strain 44 isolated from deep waters of Black Sea.</title>
        <authorList>
            <person name="Yadav S."/>
            <person name="Villanueva L."/>
        </authorList>
    </citation>
    <scope>NUCLEOTIDE SEQUENCE [LARGE SCALE GENOMIC DNA]</scope>
    <source>
        <strain evidence="8 11">44</strain>
    </source>
</reference>
<keyword evidence="2" id="KW-0805">Transcription regulation</keyword>
<keyword evidence="4" id="KW-0804">Transcription</keyword>
<dbReference type="InterPro" id="IPR014327">
    <property type="entry name" value="RNA_pol_sigma70_bacteroid"/>
</dbReference>
<name>A0A7M4D8P7_9BACT</name>
<sequence length="198" mass="23443">MNTNLSSVYKIKQGDIATFKSLYLEYYKKLCFHSFKITNRNDIAEEIVQDVFVKIWEKREKLNLSDNIGSYLYRAVLNESLNFLKKQKYDTYNENSIQNLKNLSNCHEMEVNQNEIRKEIRKAIKKLPDKTRRVFIMSRKLELSYQDIADRLNISIKGVEYHICKALKLLREDLNSTLFLLFFMLFTMVSAACIVITI</sequence>
<evidence type="ECO:0000313" key="8">
    <source>
        <dbReference type="EMBL" id="MUP39026.1"/>
    </source>
</evidence>
<dbReference type="Gene3D" id="1.10.1740.10">
    <property type="match status" value="1"/>
</dbReference>
<comment type="similarity">
    <text evidence="1">Belongs to the sigma-70 factor family. ECF subfamily.</text>
</comment>
<evidence type="ECO:0000313" key="10">
    <source>
        <dbReference type="Proteomes" id="UP000285951"/>
    </source>
</evidence>
<proteinExistence type="inferred from homology"/>
<dbReference type="NCBIfam" id="TIGR02937">
    <property type="entry name" value="sigma70-ECF"/>
    <property type="match status" value="1"/>
</dbReference>
<evidence type="ECO:0000259" key="6">
    <source>
        <dbReference type="Pfam" id="PF04542"/>
    </source>
</evidence>
<evidence type="ECO:0000313" key="9">
    <source>
        <dbReference type="EMBL" id="MVB08231.1"/>
    </source>
</evidence>
<evidence type="ECO:0000313" key="11">
    <source>
        <dbReference type="Proteomes" id="UP000462449"/>
    </source>
</evidence>
<comment type="caution">
    <text evidence="8">The sequence shown here is derived from an EMBL/GenBank/DDBJ whole genome shotgun (WGS) entry which is preliminary data.</text>
</comment>
<keyword evidence="3" id="KW-0731">Sigma factor</keyword>
<dbReference type="InterPro" id="IPR013249">
    <property type="entry name" value="RNA_pol_sigma70_r4_t2"/>
</dbReference>
<dbReference type="GO" id="GO:0003677">
    <property type="term" value="F:DNA binding"/>
    <property type="evidence" value="ECO:0007669"/>
    <property type="project" value="InterPro"/>
</dbReference>
<keyword evidence="5" id="KW-1133">Transmembrane helix</keyword>
<accession>A0A7M4D8P7</accession>
<dbReference type="InterPro" id="IPR007627">
    <property type="entry name" value="RNA_pol_sigma70_r2"/>
</dbReference>
<dbReference type="PANTHER" id="PTHR43133">
    <property type="entry name" value="RNA POLYMERASE ECF-TYPE SIGMA FACTO"/>
    <property type="match status" value="1"/>
</dbReference>
<dbReference type="InterPro" id="IPR014284">
    <property type="entry name" value="RNA_pol_sigma-70_dom"/>
</dbReference>
<dbReference type="InterPro" id="IPR036388">
    <property type="entry name" value="WH-like_DNA-bd_sf"/>
</dbReference>
<dbReference type="RefSeq" id="WP_156196527.1">
    <property type="nucleotide sequence ID" value="NZ_QTZN02000038.1"/>
</dbReference>
<dbReference type="Gene3D" id="1.10.10.10">
    <property type="entry name" value="Winged helix-like DNA-binding domain superfamily/Winged helix DNA-binding domain"/>
    <property type="match status" value="1"/>
</dbReference>
<evidence type="ECO:0000256" key="3">
    <source>
        <dbReference type="ARBA" id="ARBA00023082"/>
    </source>
</evidence>
<dbReference type="EMBL" id="WOTW01000038">
    <property type="protein sequence ID" value="MUP39026.1"/>
    <property type="molecule type" value="Genomic_DNA"/>
</dbReference>
<feature type="domain" description="RNA polymerase sigma-70 region 2" evidence="6">
    <location>
        <begin position="22"/>
        <end position="88"/>
    </location>
</feature>
<evidence type="ECO:0000256" key="5">
    <source>
        <dbReference type="SAM" id="Phobius"/>
    </source>
</evidence>
<dbReference type="SUPFAM" id="SSF88659">
    <property type="entry name" value="Sigma3 and sigma4 domains of RNA polymerase sigma factors"/>
    <property type="match status" value="1"/>
</dbReference>
<reference evidence="9 10" key="1">
    <citation type="submission" date="2019-11" db="EMBL/GenBank/DDBJ databases">
        <title>Draft genome sequence of Labilibaculum sp. strain SYP isolated from Black Sea.</title>
        <authorList>
            <person name="Yadav S."/>
            <person name="Villanueva L."/>
        </authorList>
    </citation>
    <scope>NUCLEOTIDE SEQUENCE [LARGE SCALE GENOMIC DNA]</scope>
    <source>
        <strain evidence="9 10">44</strain>
    </source>
</reference>
<dbReference type="InterPro" id="IPR013324">
    <property type="entry name" value="RNA_pol_sigma_r3/r4-like"/>
</dbReference>
<dbReference type="PANTHER" id="PTHR43133:SF46">
    <property type="entry name" value="RNA POLYMERASE SIGMA-70 FACTOR ECF SUBFAMILY"/>
    <property type="match status" value="1"/>
</dbReference>
<dbReference type="GO" id="GO:0016987">
    <property type="term" value="F:sigma factor activity"/>
    <property type="evidence" value="ECO:0007669"/>
    <property type="project" value="UniProtKB-KW"/>
</dbReference>
<keyword evidence="10" id="KW-1185">Reference proteome</keyword>
<gene>
    <name evidence="9" type="ORF">DWB62_014495</name>
    <name evidence="8" type="ORF">GNY23_14495</name>
</gene>
<dbReference type="InterPro" id="IPR013325">
    <property type="entry name" value="RNA_pol_sigma_r2"/>
</dbReference>
<dbReference type="InterPro" id="IPR039425">
    <property type="entry name" value="RNA_pol_sigma-70-like"/>
</dbReference>
<dbReference type="CDD" id="cd06171">
    <property type="entry name" value="Sigma70_r4"/>
    <property type="match status" value="1"/>
</dbReference>
<evidence type="ECO:0000256" key="1">
    <source>
        <dbReference type="ARBA" id="ARBA00010641"/>
    </source>
</evidence>
<dbReference type="Pfam" id="PF04542">
    <property type="entry name" value="Sigma70_r2"/>
    <property type="match status" value="1"/>
</dbReference>
<organism evidence="8 11">
    <name type="scientific">Labilibaculum euxinus</name>
    <dbReference type="NCBI Taxonomy" id="2686357"/>
    <lineage>
        <taxon>Bacteria</taxon>
        <taxon>Pseudomonadati</taxon>
        <taxon>Bacteroidota</taxon>
        <taxon>Bacteroidia</taxon>
        <taxon>Marinilabiliales</taxon>
        <taxon>Marinifilaceae</taxon>
        <taxon>Labilibaculum</taxon>
    </lineage>
</organism>
<feature type="transmembrane region" description="Helical" evidence="5">
    <location>
        <begin position="178"/>
        <end position="197"/>
    </location>
</feature>
<dbReference type="NCBIfam" id="TIGR02985">
    <property type="entry name" value="Sig70_bacteroi1"/>
    <property type="match status" value="1"/>
</dbReference>
<dbReference type="EMBL" id="QTZN02000038">
    <property type="protein sequence ID" value="MVB08231.1"/>
    <property type="molecule type" value="Genomic_DNA"/>
</dbReference>
<protein>
    <submittedName>
        <fullName evidence="8">RNA polymerase sigma-70 factor</fullName>
    </submittedName>
</protein>
<dbReference type="SUPFAM" id="SSF88946">
    <property type="entry name" value="Sigma2 domain of RNA polymerase sigma factors"/>
    <property type="match status" value="1"/>
</dbReference>
<dbReference type="OrthoDB" id="1453134at2"/>
<keyword evidence="5" id="KW-0472">Membrane</keyword>
<dbReference type="GO" id="GO:0006352">
    <property type="term" value="P:DNA-templated transcription initiation"/>
    <property type="evidence" value="ECO:0007669"/>
    <property type="project" value="InterPro"/>
</dbReference>
<dbReference type="Pfam" id="PF08281">
    <property type="entry name" value="Sigma70_r4_2"/>
    <property type="match status" value="1"/>
</dbReference>
<dbReference type="Proteomes" id="UP000285951">
    <property type="component" value="Unassembled WGS sequence"/>
</dbReference>
<evidence type="ECO:0000256" key="2">
    <source>
        <dbReference type="ARBA" id="ARBA00023015"/>
    </source>
</evidence>
<dbReference type="Proteomes" id="UP000462449">
    <property type="component" value="Unassembled WGS sequence"/>
</dbReference>
<evidence type="ECO:0000259" key="7">
    <source>
        <dbReference type="Pfam" id="PF08281"/>
    </source>
</evidence>
<keyword evidence="5" id="KW-0812">Transmembrane</keyword>